<dbReference type="Pfam" id="PF12686">
    <property type="entry name" value="DUF3800"/>
    <property type="match status" value="1"/>
</dbReference>
<dbReference type="AlphaFoldDB" id="E6V7F8"/>
<evidence type="ECO:0008006" key="3">
    <source>
        <dbReference type="Google" id="ProtNLM"/>
    </source>
</evidence>
<evidence type="ECO:0000313" key="2">
    <source>
        <dbReference type="Proteomes" id="UP000008917"/>
    </source>
</evidence>
<dbReference type="OrthoDB" id="9134940at2"/>
<gene>
    <name evidence="1" type="ordered locus">Varpa_0660</name>
</gene>
<accession>E6V7F8</accession>
<dbReference type="STRING" id="595537.Varpa_0660"/>
<evidence type="ECO:0000313" key="1">
    <source>
        <dbReference type="EMBL" id="ADU34880.1"/>
    </source>
</evidence>
<sequence length="379" mass="42874">MSKSSALNLELNERTARAHMDYFLDESGSSGDLIHTAASLDFGGQPFFTLACVGIPDTSNLHRDMEQLRQQHRLLAGELKASALRSKPELFVDLVELVRERDWPWFVEVVDKRYSICANLVTWQLLPPLYSTEEGPESSFVRNTMADCLFAHAPPNIFSLFLDACRSPSDDSVRRSLQTLQMMPWLTGVSGDIAKAIRHSATQSLEDFEEMQLEDAHAYKRFLPPPDDNKRGLPVWMLPNLGSLTHIYARINQSRKQDLSSVRLIHDEQHHFDAILFIAKRQAEAMAAQANKVYAPHADFRFVESAELVFARSQDHVGLQLADMLAGFVMRYMRDYASGRSVQPSIHRAFEALLEMADPDRSIGMNFVIPTQAHAAMLR</sequence>
<proteinExistence type="predicted"/>
<reference evidence="1 2" key="2">
    <citation type="journal article" date="2013" name="Genome Announc.">
        <title>Genome of the Root-Associated Plant Growth-Promoting Bacterium Variovorax paradoxus Strain EPS.</title>
        <authorList>
            <person name="Han J.I."/>
            <person name="Spain J.C."/>
            <person name="Leadbetter J.R."/>
            <person name="Ovchinnikova G."/>
            <person name="Goodwin L.A."/>
            <person name="Han C.S."/>
            <person name="Woyke T."/>
            <person name="Davenport K.W."/>
            <person name="Orwin P.M."/>
        </authorList>
    </citation>
    <scope>NUCLEOTIDE SEQUENCE [LARGE SCALE GENOMIC DNA]</scope>
    <source>
        <strain evidence="1 2">EPS</strain>
    </source>
</reference>
<reference evidence="2" key="1">
    <citation type="submission" date="2010-12" db="EMBL/GenBank/DDBJ databases">
        <title>Complete sequence of Variovorax paradoxus EPS.</title>
        <authorList>
            <consortium name="US DOE Joint Genome Institute"/>
            <person name="Lucas S."/>
            <person name="Copeland A."/>
            <person name="Lapidus A."/>
            <person name="Cheng J.-F."/>
            <person name="Goodwin L."/>
            <person name="Pitluck S."/>
            <person name="Teshima H."/>
            <person name="Detter J.C."/>
            <person name="Han C."/>
            <person name="Tapia R."/>
            <person name="Land M."/>
            <person name="Hauser L."/>
            <person name="Kyrpides N."/>
            <person name="Ivanova N."/>
            <person name="Ovchinnikova G."/>
            <person name="Orwin P."/>
            <person name="Han J.-I.G."/>
            <person name="Woyke T."/>
        </authorList>
    </citation>
    <scope>NUCLEOTIDE SEQUENCE [LARGE SCALE GENOMIC DNA]</scope>
    <source>
        <strain evidence="2">EPS</strain>
    </source>
</reference>
<protein>
    <recommendedName>
        <fullName evidence="3">DUF3800 domain-containing protein</fullName>
    </recommendedName>
</protein>
<dbReference type="HOGENOM" id="CLU_725147_0_0_4"/>
<dbReference type="InterPro" id="IPR024524">
    <property type="entry name" value="DUF3800"/>
</dbReference>
<dbReference type="KEGG" id="vpe:Varpa_0660"/>
<dbReference type="eggNOG" id="ENOG50313NF">
    <property type="taxonomic scope" value="Bacteria"/>
</dbReference>
<organism evidence="1 2">
    <name type="scientific">Variovorax paradoxus (strain EPS)</name>
    <dbReference type="NCBI Taxonomy" id="595537"/>
    <lineage>
        <taxon>Bacteria</taxon>
        <taxon>Pseudomonadati</taxon>
        <taxon>Pseudomonadota</taxon>
        <taxon>Betaproteobacteria</taxon>
        <taxon>Burkholderiales</taxon>
        <taxon>Comamonadaceae</taxon>
        <taxon>Variovorax</taxon>
    </lineage>
</organism>
<dbReference type="Proteomes" id="UP000008917">
    <property type="component" value="Chromosome"/>
</dbReference>
<dbReference type="RefSeq" id="WP_013539125.1">
    <property type="nucleotide sequence ID" value="NC_014931.1"/>
</dbReference>
<dbReference type="EMBL" id="CP002417">
    <property type="protein sequence ID" value="ADU34880.1"/>
    <property type="molecule type" value="Genomic_DNA"/>
</dbReference>
<name>E6V7F8_VARPE</name>